<dbReference type="PROSITE" id="PS51257">
    <property type="entry name" value="PROKAR_LIPOPROTEIN"/>
    <property type="match status" value="1"/>
</dbReference>
<protein>
    <submittedName>
        <fullName evidence="5">Branched-chain amino acid transport system substrate-binding protein</fullName>
    </submittedName>
</protein>
<dbReference type="InterPro" id="IPR028081">
    <property type="entry name" value="Leu-bd"/>
</dbReference>
<evidence type="ECO:0000256" key="1">
    <source>
        <dbReference type="ARBA" id="ARBA00010062"/>
    </source>
</evidence>
<evidence type="ECO:0000259" key="4">
    <source>
        <dbReference type="Pfam" id="PF13458"/>
    </source>
</evidence>
<proteinExistence type="inferred from homology"/>
<sequence length="405" mass="40969">MTRPKRLVGGLALAAMLLSGAVACGDGGDDGGSAPAAANKATGEPIRIGFINQEQAASGSFPDLRTGASAAAEYVNNQQGGVDGRPVEFVNCTVDGSPEASQRCANQMVEAKVPLVISGLDFSGPSATAIIRAAGIPYVPILPIQGTDLTGDGVFAFLGGSPGQFAGVASYVTDEIKAGKVTILANDTPPGVAAAESLQKLLTAKKVGDVQIVKESPTATDFTASVTAANDGSPDAIVVMFVSPSCSLIMQSAQSLGIRTQMIYPSSCLDPANLEAAGAAADGALITTEQLSPQTDPDDPDVSTLVTAMKDYADVAKDEITSSHTNGFGVAMTVFGVLGRAGKDITAASVLDALKASKDQDGFLDDSYSCDGTALTGVSTVCNGSVRIVRIEGGKPVPASDWTTS</sequence>
<dbReference type="RefSeq" id="WP_091277486.1">
    <property type="nucleotide sequence ID" value="NZ_FAOZ01000008.1"/>
</dbReference>
<dbReference type="AlphaFoldDB" id="A0A0S4QNU2"/>
<evidence type="ECO:0000313" key="5">
    <source>
        <dbReference type="EMBL" id="CUU56767.1"/>
    </source>
</evidence>
<name>A0A0S4QNU2_9ACTN</name>
<dbReference type="PANTHER" id="PTHR30483">
    <property type="entry name" value="LEUCINE-SPECIFIC-BINDING PROTEIN"/>
    <property type="match status" value="1"/>
</dbReference>
<dbReference type="SUPFAM" id="SSF53822">
    <property type="entry name" value="Periplasmic binding protein-like I"/>
    <property type="match status" value="1"/>
</dbReference>
<dbReference type="Gene3D" id="3.40.50.2300">
    <property type="match status" value="2"/>
</dbReference>
<dbReference type="InterPro" id="IPR051010">
    <property type="entry name" value="BCAA_transport"/>
</dbReference>
<evidence type="ECO:0000256" key="3">
    <source>
        <dbReference type="SAM" id="SignalP"/>
    </source>
</evidence>
<gene>
    <name evidence="5" type="ORF">Ga0074812_108295</name>
</gene>
<dbReference type="Pfam" id="PF13458">
    <property type="entry name" value="Peripla_BP_6"/>
    <property type="match status" value="1"/>
</dbReference>
<reference evidence="6" key="1">
    <citation type="submission" date="2015-11" db="EMBL/GenBank/DDBJ databases">
        <authorList>
            <person name="Varghese N."/>
        </authorList>
    </citation>
    <scope>NUCLEOTIDE SEQUENCE [LARGE SCALE GENOMIC DNA]</scope>
    <source>
        <strain evidence="6">DSM 45899</strain>
    </source>
</reference>
<evidence type="ECO:0000256" key="2">
    <source>
        <dbReference type="ARBA" id="ARBA00022729"/>
    </source>
</evidence>
<accession>A0A0S4QNU2</accession>
<dbReference type="Proteomes" id="UP000198802">
    <property type="component" value="Unassembled WGS sequence"/>
</dbReference>
<comment type="similarity">
    <text evidence="1">Belongs to the leucine-binding protein family.</text>
</comment>
<organism evidence="5 6">
    <name type="scientific">Parafrankia irregularis</name>
    <dbReference type="NCBI Taxonomy" id="795642"/>
    <lineage>
        <taxon>Bacteria</taxon>
        <taxon>Bacillati</taxon>
        <taxon>Actinomycetota</taxon>
        <taxon>Actinomycetes</taxon>
        <taxon>Frankiales</taxon>
        <taxon>Frankiaceae</taxon>
        <taxon>Parafrankia</taxon>
    </lineage>
</organism>
<evidence type="ECO:0000313" key="6">
    <source>
        <dbReference type="Proteomes" id="UP000198802"/>
    </source>
</evidence>
<feature type="signal peptide" evidence="3">
    <location>
        <begin position="1"/>
        <end position="23"/>
    </location>
</feature>
<dbReference type="EMBL" id="FAOZ01000008">
    <property type="protein sequence ID" value="CUU56767.1"/>
    <property type="molecule type" value="Genomic_DNA"/>
</dbReference>
<dbReference type="InterPro" id="IPR028082">
    <property type="entry name" value="Peripla_BP_I"/>
</dbReference>
<feature type="domain" description="Leucine-binding protein" evidence="4">
    <location>
        <begin position="45"/>
        <end position="374"/>
    </location>
</feature>
<feature type="chain" id="PRO_5038682924" evidence="3">
    <location>
        <begin position="24"/>
        <end position="405"/>
    </location>
</feature>
<keyword evidence="2 3" id="KW-0732">Signal</keyword>
<keyword evidence="6" id="KW-1185">Reference proteome</keyword>
<dbReference type="PANTHER" id="PTHR30483:SF6">
    <property type="entry name" value="PERIPLASMIC BINDING PROTEIN OF ABC TRANSPORTER FOR NATURAL AMINO ACIDS"/>
    <property type="match status" value="1"/>
</dbReference>